<dbReference type="InterPro" id="IPR042099">
    <property type="entry name" value="ANL_N_sf"/>
</dbReference>
<dbReference type="RefSeq" id="WP_090320530.1">
    <property type="nucleotide sequence ID" value="NZ_FNKJ01000003.1"/>
</dbReference>
<dbReference type="EMBL" id="FNKJ01000003">
    <property type="protein sequence ID" value="SDQ80421.1"/>
    <property type="molecule type" value="Genomic_DNA"/>
</dbReference>
<evidence type="ECO:0000313" key="3">
    <source>
        <dbReference type="EMBL" id="SDQ80421.1"/>
    </source>
</evidence>
<accession>A0A1H1DV76</accession>
<dbReference type="InterPro" id="IPR000873">
    <property type="entry name" value="AMP-dep_synth/lig_dom"/>
</dbReference>
<dbReference type="AlphaFoldDB" id="A0A1H1DV76"/>
<organism evidence="3 4">
    <name type="scientific">Pseudomonas moorei</name>
    <dbReference type="NCBI Taxonomy" id="395599"/>
    <lineage>
        <taxon>Bacteria</taxon>
        <taxon>Pseudomonadati</taxon>
        <taxon>Pseudomonadota</taxon>
        <taxon>Gammaproteobacteria</taxon>
        <taxon>Pseudomonadales</taxon>
        <taxon>Pseudomonadaceae</taxon>
        <taxon>Pseudomonas</taxon>
    </lineage>
</organism>
<dbReference type="PANTHER" id="PTHR43767:SF8">
    <property type="entry name" value="LONG-CHAIN-FATTY-ACID--COA LIGASE"/>
    <property type="match status" value="1"/>
</dbReference>
<evidence type="ECO:0000259" key="2">
    <source>
        <dbReference type="Pfam" id="PF00501"/>
    </source>
</evidence>
<dbReference type="Pfam" id="PF00501">
    <property type="entry name" value="AMP-binding"/>
    <property type="match status" value="1"/>
</dbReference>
<dbReference type="Proteomes" id="UP000199570">
    <property type="component" value="Unassembled WGS sequence"/>
</dbReference>
<dbReference type="GO" id="GO:0016874">
    <property type="term" value="F:ligase activity"/>
    <property type="evidence" value="ECO:0007669"/>
    <property type="project" value="UniProtKB-KW"/>
</dbReference>
<sequence>MSPEMERFNRILRRHAEEKPHAIALWGDQSMLDYATLYTEVMARRQRLRDGNIKVVALALDNGVEAMLWDLAALFEGLTCLTLPPFFSAAQRSHCLEQSQAEVVIAFPELESELQASGYAHTGEFWRRTFKGPNRMPEGTAKLTFTSGTTGTPKGVCLSAESILQVARELELASRPSHPQHHLALLPLAILLENIGCYAALYAGATLSLPSQKTLGIQGASGVDVPRLLGFLASRTPQSLILVPQLLLMLVSAAEQKGFNPQHLRFAAVGGARVAEDLLHRAQRVGLPVFEGYGLSECASVVCLNRPQACRPGSVGRPLPHVQIRLADDGEVLIKGSTLLGYLGDAPHTDQWWPSGDLGEFDAEGYLYLKGRKKHQFVTSFGRNVNPEWVEAELTQRRHIAQAFVYGEAMPHNHALLWPHRPDCPDEQLAAAVAKANEALPDYAQVHRWTRLDQPFTPANGLLTANGRPRRDAIVEQYRAQLSESAFPEDTAS</sequence>
<evidence type="ECO:0000313" key="4">
    <source>
        <dbReference type="Proteomes" id="UP000199570"/>
    </source>
</evidence>
<dbReference type="OrthoDB" id="9803968at2"/>
<dbReference type="Pfam" id="PF23562">
    <property type="entry name" value="AMP-binding_C_3"/>
    <property type="match status" value="1"/>
</dbReference>
<dbReference type="InterPro" id="IPR020845">
    <property type="entry name" value="AMP-binding_CS"/>
</dbReference>
<dbReference type="InterPro" id="IPR050237">
    <property type="entry name" value="ATP-dep_AMP-bd_enzyme"/>
</dbReference>
<proteinExistence type="predicted"/>
<evidence type="ECO:0000256" key="1">
    <source>
        <dbReference type="ARBA" id="ARBA00022598"/>
    </source>
</evidence>
<gene>
    <name evidence="3" type="ORF">SAMN04490195_1910</name>
</gene>
<dbReference type="PANTHER" id="PTHR43767">
    <property type="entry name" value="LONG-CHAIN-FATTY-ACID--COA LIGASE"/>
    <property type="match status" value="1"/>
</dbReference>
<protein>
    <submittedName>
        <fullName evidence="3">Long-chain acyl-CoA synthetase (AMP-forming)</fullName>
    </submittedName>
</protein>
<keyword evidence="4" id="KW-1185">Reference proteome</keyword>
<feature type="domain" description="AMP-dependent synthetase/ligase" evidence="2">
    <location>
        <begin position="12"/>
        <end position="335"/>
    </location>
</feature>
<dbReference type="Gene3D" id="3.40.50.12780">
    <property type="entry name" value="N-terminal domain of ligase-like"/>
    <property type="match status" value="1"/>
</dbReference>
<name>A0A1H1DV76_9PSED</name>
<dbReference type="PROSITE" id="PS00455">
    <property type="entry name" value="AMP_BINDING"/>
    <property type="match status" value="1"/>
</dbReference>
<reference evidence="4" key="1">
    <citation type="submission" date="2016-10" db="EMBL/GenBank/DDBJ databases">
        <authorList>
            <person name="Varghese N."/>
            <person name="Submissions S."/>
        </authorList>
    </citation>
    <scope>NUCLEOTIDE SEQUENCE [LARGE SCALE GENOMIC DNA]</scope>
    <source>
        <strain evidence="4">BS3775</strain>
    </source>
</reference>
<keyword evidence="1" id="KW-0436">Ligase</keyword>
<dbReference type="SUPFAM" id="SSF56801">
    <property type="entry name" value="Acetyl-CoA synthetase-like"/>
    <property type="match status" value="1"/>
</dbReference>